<accession>W9J4N7</accession>
<dbReference type="Proteomes" id="UP000030753">
    <property type="component" value="Unassembled WGS sequence"/>
</dbReference>
<dbReference type="EMBL" id="JH717839">
    <property type="protein sequence ID" value="EWZ01923.1"/>
    <property type="molecule type" value="Genomic_DNA"/>
</dbReference>
<organism evidence="1 2">
    <name type="scientific">Fusarium oxysporum NRRL 32931</name>
    <dbReference type="NCBI Taxonomy" id="660029"/>
    <lineage>
        <taxon>Eukaryota</taxon>
        <taxon>Fungi</taxon>
        <taxon>Dikarya</taxon>
        <taxon>Ascomycota</taxon>
        <taxon>Pezizomycotina</taxon>
        <taxon>Sordariomycetes</taxon>
        <taxon>Hypocreomycetidae</taxon>
        <taxon>Hypocreales</taxon>
        <taxon>Nectriaceae</taxon>
        <taxon>Fusarium</taxon>
        <taxon>Fusarium oxysporum species complex</taxon>
    </lineage>
</organism>
<proteinExistence type="predicted"/>
<evidence type="ECO:0000313" key="2">
    <source>
        <dbReference type="Proteomes" id="UP000030753"/>
    </source>
</evidence>
<sequence>MVRDSQIAADRGGGDCVELKLNLRTGVLYRTWSRPDRGLLAEITEPHREKVPNRKENNKLAIDCEVTGVLKEIKR</sequence>
<gene>
    <name evidence="1" type="ORF">FOYG_01378</name>
</gene>
<dbReference type="HOGENOM" id="CLU_2671104_0_0_1"/>
<evidence type="ECO:0000313" key="1">
    <source>
        <dbReference type="EMBL" id="EWZ01923.1"/>
    </source>
</evidence>
<reference evidence="1 2" key="1">
    <citation type="submission" date="2011-06" db="EMBL/GenBank/DDBJ databases">
        <title>The Genome Sequence of Fusarium oxysporum FOSC 3-a.</title>
        <authorList>
            <consortium name="The Broad Institute Genome Sequencing Platform"/>
            <person name="Ma L.-J."/>
            <person name="Gale L.R."/>
            <person name="Schwartz D.C."/>
            <person name="Zhou S."/>
            <person name="Corby-Kistler H."/>
            <person name="Young S.K."/>
            <person name="Zeng Q."/>
            <person name="Gargeya S."/>
            <person name="Fitzgerald M."/>
            <person name="Haas B."/>
            <person name="Abouelleil A."/>
            <person name="Alvarado L."/>
            <person name="Arachchi H.M."/>
            <person name="Berlin A."/>
            <person name="Brown A."/>
            <person name="Chapman S.B."/>
            <person name="Chen Z."/>
            <person name="Dunbar C."/>
            <person name="Freedman E."/>
            <person name="Gearin G."/>
            <person name="Gellesch M."/>
            <person name="Goldberg J."/>
            <person name="Griggs A."/>
            <person name="Gujja S."/>
            <person name="Heiman D."/>
            <person name="Howarth C."/>
            <person name="Larson L."/>
            <person name="Lui A."/>
            <person name="MacDonald P.J.P."/>
            <person name="Mehta T."/>
            <person name="Montmayeur A."/>
            <person name="Murphy C."/>
            <person name="Neiman D."/>
            <person name="Pearson M."/>
            <person name="Priest M."/>
            <person name="Roberts A."/>
            <person name="Saif S."/>
            <person name="Shea T."/>
            <person name="Shenoy N."/>
            <person name="Sisk P."/>
            <person name="Stolte C."/>
            <person name="Sykes S."/>
            <person name="Wortman J."/>
            <person name="Nusbaum C."/>
            <person name="Birren B."/>
        </authorList>
    </citation>
    <scope>NUCLEOTIDE SEQUENCE [LARGE SCALE GENOMIC DNA]</scope>
    <source>
        <strain evidence="2">FOSC 3-a</strain>
    </source>
</reference>
<dbReference type="AlphaFoldDB" id="W9J4N7"/>
<name>W9J4N7_FUSOX</name>
<protein>
    <submittedName>
        <fullName evidence="1">Uncharacterized protein</fullName>
    </submittedName>
</protein>